<evidence type="ECO:0000313" key="1">
    <source>
        <dbReference type="EMBL" id="BBM45180.1"/>
    </source>
</evidence>
<name>A0A510K0L9_9FUSO</name>
<keyword evidence="2" id="KW-1185">Reference proteome</keyword>
<dbReference type="Proteomes" id="UP000422644">
    <property type="component" value="Chromosome"/>
</dbReference>
<dbReference type="OrthoDB" id="9890497at2"/>
<evidence type="ECO:0000313" key="2">
    <source>
        <dbReference type="Proteomes" id="UP000422644"/>
    </source>
</evidence>
<sequence>MKEKKEMKKAKSTGKTKKWYENLRKITKEHLEVANSIEEFKENFLKNGYNIKFSEKNITVTDKENKSVRLKTLDKTYTNEYIFDFFERKKKTIIKNEQVSKRIGNKKYHKNNLMSLISLRRVKREFGSARFATRRFK</sequence>
<protein>
    <submittedName>
        <fullName evidence="1">Uncharacterized protein</fullName>
    </submittedName>
</protein>
<accession>A0A510K0L9</accession>
<proteinExistence type="predicted"/>
<dbReference type="RefSeq" id="WP_026749666.1">
    <property type="nucleotide sequence ID" value="NZ_AP019831.1"/>
</dbReference>
<organism evidence="1 2">
    <name type="scientific">Leptotrichia trevisanii</name>
    <dbReference type="NCBI Taxonomy" id="109328"/>
    <lineage>
        <taxon>Bacteria</taxon>
        <taxon>Fusobacteriati</taxon>
        <taxon>Fusobacteriota</taxon>
        <taxon>Fusobacteriia</taxon>
        <taxon>Fusobacteriales</taxon>
        <taxon>Leptotrichiaceae</taxon>
        <taxon>Leptotrichia</taxon>
    </lineage>
</organism>
<reference evidence="1 2" key="1">
    <citation type="submission" date="2019-07" db="EMBL/GenBank/DDBJ databases">
        <title>Complete Genome Sequence of Leptotrichia trevisanii Strain JMUB3870.</title>
        <authorList>
            <person name="Watanabe S."/>
            <person name="Cui L."/>
        </authorList>
    </citation>
    <scope>NUCLEOTIDE SEQUENCE [LARGE SCALE GENOMIC DNA]</scope>
    <source>
        <strain evidence="1 2">JMUB3870</strain>
    </source>
</reference>
<gene>
    <name evidence="1" type="ORF">JMUB3870_1298</name>
</gene>
<dbReference type="EMBL" id="AP019831">
    <property type="protein sequence ID" value="BBM45180.1"/>
    <property type="molecule type" value="Genomic_DNA"/>
</dbReference>
<dbReference type="AlphaFoldDB" id="A0A510K0L9"/>